<sequence length="155" mass="16234">MVNHPAVPRTHRWHIVYAFGLLTLLCGAATLVVVAREPARSSAHLTAPVPAPEITVVDEDPSEVDEDAFGDPFAEPFAFGEPDALDESDGFGAPGTGPGPSSGPATEPSSGPDDVAHGGRHSPENVRRSLFWSGVFGLAISLAGLGLVGTRRRMW</sequence>
<feature type="region of interest" description="Disordered" evidence="1">
    <location>
        <begin position="52"/>
        <end position="122"/>
    </location>
</feature>
<accession>A0A3A9ZDN9</accession>
<organism evidence="3 4">
    <name type="scientific">Micromonospora endolithica</name>
    <dbReference type="NCBI Taxonomy" id="230091"/>
    <lineage>
        <taxon>Bacteria</taxon>
        <taxon>Bacillati</taxon>
        <taxon>Actinomycetota</taxon>
        <taxon>Actinomycetes</taxon>
        <taxon>Micromonosporales</taxon>
        <taxon>Micromonosporaceae</taxon>
        <taxon>Micromonospora</taxon>
    </lineage>
</organism>
<evidence type="ECO:0000256" key="1">
    <source>
        <dbReference type="SAM" id="MobiDB-lite"/>
    </source>
</evidence>
<evidence type="ECO:0000313" key="4">
    <source>
        <dbReference type="Proteomes" id="UP000281726"/>
    </source>
</evidence>
<evidence type="ECO:0000256" key="2">
    <source>
        <dbReference type="SAM" id="Phobius"/>
    </source>
</evidence>
<name>A0A3A9ZDN9_9ACTN</name>
<feature type="transmembrane region" description="Helical" evidence="2">
    <location>
        <begin position="15"/>
        <end position="35"/>
    </location>
</feature>
<gene>
    <name evidence="3" type="ORF">D7223_15930</name>
</gene>
<evidence type="ECO:0000313" key="3">
    <source>
        <dbReference type="EMBL" id="RKN46393.1"/>
    </source>
</evidence>
<dbReference type="OrthoDB" id="3405859at2"/>
<keyword evidence="4" id="KW-1185">Reference proteome</keyword>
<protein>
    <submittedName>
        <fullName evidence="3">Uncharacterized protein</fullName>
    </submittedName>
</protein>
<feature type="transmembrane region" description="Helical" evidence="2">
    <location>
        <begin position="130"/>
        <end position="149"/>
    </location>
</feature>
<feature type="compositionally biased region" description="Acidic residues" evidence="1">
    <location>
        <begin position="56"/>
        <end position="69"/>
    </location>
</feature>
<keyword evidence="2" id="KW-0812">Transmembrane</keyword>
<dbReference type="AlphaFoldDB" id="A0A3A9ZDN9"/>
<proteinExistence type="predicted"/>
<dbReference type="Proteomes" id="UP000281726">
    <property type="component" value="Unassembled WGS sequence"/>
</dbReference>
<comment type="caution">
    <text evidence="3">The sequence shown here is derived from an EMBL/GenBank/DDBJ whole genome shotgun (WGS) entry which is preliminary data.</text>
</comment>
<feature type="compositionally biased region" description="Low complexity" evidence="1">
    <location>
        <begin position="102"/>
        <end position="112"/>
    </location>
</feature>
<keyword evidence="2" id="KW-0472">Membrane</keyword>
<dbReference type="EMBL" id="RBAK01000005">
    <property type="protein sequence ID" value="RKN46393.1"/>
    <property type="molecule type" value="Genomic_DNA"/>
</dbReference>
<reference evidence="3 4" key="1">
    <citation type="journal article" date="2004" name="Syst. Appl. Microbiol.">
        <title>Cryptoendolithic actinomycetes from antarctic sandstone rock samples: Micromonospora endolithica sp. nov. and two isolates related to Micromonospora coerulea Jensen 1932.</title>
        <authorList>
            <person name="Hirsch P."/>
            <person name="Mevs U."/>
            <person name="Kroppenstedt R.M."/>
            <person name="Schumann P."/>
            <person name="Stackebrandt E."/>
        </authorList>
    </citation>
    <scope>NUCLEOTIDE SEQUENCE [LARGE SCALE GENOMIC DNA]</scope>
    <source>
        <strain evidence="3 4">JCM 12677</strain>
    </source>
</reference>
<keyword evidence="2" id="KW-1133">Transmembrane helix</keyword>